<dbReference type="Pfam" id="PF04193">
    <property type="entry name" value="PQ-loop"/>
    <property type="match status" value="1"/>
</dbReference>
<sequence>MDQAKEVFEKLALLVTTPDCYDEFFNKMNFMHVKVPQVLKILMNKSAEGISIYGVLMELFAVTAATAYCFVQQYPFSAYGEGVFLILQTALIAALVLLFSGQRVLTFLFCALYPAALYYLVAGFAPMDVLWALQSANVPIIVAAKVGESYKGDM</sequence>
<gene>
    <name evidence="10" type="ORF">FJT64_000834</name>
</gene>
<evidence type="ECO:0000256" key="3">
    <source>
        <dbReference type="ARBA" id="ARBA00022692"/>
    </source>
</evidence>
<dbReference type="InterPro" id="IPR006603">
    <property type="entry name" value="PQ-loop_rpt"/>
</dbReference>
<comment type="subcellular location">
    <subcellularLocation>
        <location evidence="1">Membrane</location>
        <topology evidence="1">Multi-pass membrane protein</topology>
    </subcellularLocation>
</comment>
<dbReference type="InterPro" id="IPR016817">
    <property type="entry name" value="MannP-dilichol_defect-1"/>
</dbReference>
<evidence type="ECO:0000256" key="6">
    <source>
        <dbReference type="ARBA" id="ARBA00023136"/>
    </source>
</evidence>
<keyword evidence="11" id="KW-1185">Reference proteome</keyword>
<feature type="transmembrane region" description="Helical" evidence="9">
    <location>
        <begin position="105"/>
        <end position="125"/>
    </location>
</feature>
<keyword evidence="2" id="KW-0813">Transport</keyword>
<evidence type="ECO:0000313" key="11">
    <source>
        <dbReference type="Proteomes" id="UP000440578"/>
    </source>
</evidence>
<evidence type="ECO:0000256" key="8">
    <source>
        <dbReference type="ARBA" id="ARBA00067517"/>
    </source>
</evidence>
<evidence type="ECO:0000256" key="7">
    <source>
        <dbReference type="ARBA" id="ARBA00038475"/>
    </source>
</evidence>
<keyword evidence="6 9" id="KW-0472">Membrane</keyword>
<proteinExistence type="inferred from homology"/>
<name>A0A6A4VKE0_AMPAM</name>
<evidence type="ECO:0000256" key="1">
    <source>
        <dbReference type="ARBA" id="ARBA00004141"/>
    </source>
</evidence>
<reference evidence="10 11" key="1">
    <citation type="submission" date="2019-07" db="EMBL/GenBank/DDBJ databases">
        <title>Draft genome assembly of a fouling barnacle, Amphibalanus amphitrite (Darwin, 1854): The first reference genome for Thecostraca.</title>
        <authorList>
            <person name="Kim W."/>
        </authorList>
    </citation>
    <scope>NUCLEOTIDE SEQUENCE [LARGE SCALE GENOMIC DNA]</scope>
    <source>
        <strain evidence="10">SNU_AA5</strain>
        <tissue evidence="10">Soma without cirri and trophi</tissue>
    </source>
</reference>
<keyword evidence="5 9" id="KW-1133">Transmembrane helix</keyword>
<dbReference type="GO" id="GO:0009312">
    <property type="term" value="P:oligosaccharide biosynthetic process"/>
    <property type="evidence" value="ECO:0007669"/>
    <property type="project" value="TreeGrafter"/>
</dbReference>
<comment type="similarity">
    <text evidence="7">Belongs to the MPDU1 (TC 2.A.43.3) family.</text>
</comment>
<feature type="transmembrane region" description="Helical" evidence="9">
    <location>
        <begin position="78"/>
        <end position="99"/>
    </location>
</feature>
<dbReference type="EMBL" id="VIIS01001742">
    <property type="protein sequence ID" value="KAF0293499.1"/>
    <property type="molecule type" value="Genomic_DNA"/>
</dbReference>
<evidence type="ECO:0000256" key="9">
    <source>
        <dbReference type="SAM" id="Phobius"/>
    </source>
</evidence>
<evidence type="ECO:0000256" key="5">
    <source>
        <dbReference type="ARBA" id="ARBA00022989"/>
    </source>
</evidence>
<keyword evidence="3 9" id="KW-0812">Transmembrane</keyword>
<dbReference type="PANTHER" id="PTHR12226:SF2">
    <property type="entry name" value="MANNOSE-P-DOLICHOL UTILIZATION DEFECT 1 PROTEIN"/>
    <property type="match status" value="1"/>
</dbReference>
<dbReference type="OrthoDB" id="271506at2759"/>
<feature type="transmembrane region" description="Helical" evidence="9">
    <location>
        <begin position="50"/>
        <end position="71"/>
    </location>
</feature>
<dbReference type="AlphaFoldDB" id="A0A6A4VKE0"/>
<dbReference type="FunFam" id="1.20.1280.290:FF:000006">
    <property type="entry name" value="mannose-P-dolichol utilization defect 1 protein"/>
    <property type="match status" value="1"/>
</dbReference>
<evidence type="ECO:0000256" key="4">
    <source>
        <dbReference type="ARBA" id="ARBA00022737"/>
    </source>
</evidence>
<keyword evidence="4" id="KW-0677">Repeat</keyword>
<dbReference type="Proteomes" id="UP000440578">
    <property type="component" value="Unassembled WGS sequence"/>
</dbReference>
<protein>
    <recommendedName>
        <fullName evidence="8">Mannose-P-dolichol utilization defect 1 protein homolog</fullName>
    </recommendedName>
</protein>
<evidence type="ECO:0000256" key="2">
    <source>
        <dbReference type="ARBA" id="ARBA00022448"/>
    </source>
</evidence>
<dbReference type="GO" id="GO:0016020">
    <property type="term" value="C:membrane"/>
    <property type="evidence" value="ECO:0007669"/>
    <property type="project" value="UniProtKB-SubCell"/>
</dbReference>
<dbReference type="Gene3D" id="1.20.1280.290">
    <property type="match status" value="1"/>
</dbReference>
<dbReference type="SMART" id="SM00679">
    <property type="entry name" value="CTNS"/>
    <property type="match status" value="1"/>
</dbReference>
<dbReference type="PANTHER" id="PTHR12226">
    <property type="entry name" value="MANNOSE-P-DOLICHOL UTILIZATION DEFECT 1 LEC35 -RELATED"/>
    <property type="match status" value="1"/>
</dbReference>
<evidence type="ECO:0000313" key="10">
    <source>
        <dbReference type="EMBL" id="KAF0293499.1"/>
    </source>
</evidence>
<accession>A0A6A4VKE0</accession>
<comment type="caution">
    <text evidence="10">The sequence shown here is derived from an EMBL/GenBank/DDBJ whole genome shotgun (WGS) entry which is preliminary data.</text>
</comment>
<organism evidence="10 11">
    <name type="scientific">Amphibalanus amphitrite</name>
    <name type="common">Striped barnacle</name>
    <name type="synonym">Balanus amphitrite</name>
    <dbReference type="NCBI Taxonomy" id="1232801"/>
    <lineage>
        <taxon>Eukaryota</taxon>
        <taxon>Metazoa</taxon>
        <taxon>Ecdysozoa</taxon>
        <taxon>Arthropoda</taxon>
        <taxon>Crustacea</taxon>
        <taxon>Multicrustacea</taxon>
        <taxon>Cirripedia</taxon>
        <taxon>Thoracica</taxon>
        <taxon>Thoracicalcarea</taxon>
        <taxon>Balanomorpha</taxon>
        <taxon>Balanoidea</taxon>
        <taxon>Balanidae</taxon>
        <taxon>Amphibalaninae</taxon>
        <taxon>Amphibalanus</taxon>
    </lineage>
</organism>